<dbReference type="CDD" id="cd06223">
    <property type="entry name" value="PRTases_typeI"/>
    <property type="match status" value="1"/>
</dbReference>
<reference evidence="2" key="2">
    <citation type="submission" date="2020-09" db="EMBL/GenBank/DDBJ databases">
        <authorList>
            <person name="Sun Q."/>
            <person name="Zhou Y."/>
        </authorList>
    </citation>
    <scope>NUCLEOTIDE SEQUENCE</scope>
    <source>
        <strain evidence="2">CGMCC 1.7086</strain>
    </source>
</reference>
<dbReference type="RefSeq" id="WP_188696474.1">
    <property type="nucleotide sequence ID" value="NZ_BMLS01000004.1"/>
</dbReference>
<name>A0A917Z1Y7_9ALTE</name>
<comment type="caution">
    <text evidence="2">The sequence shown here is derived from an EMBL/GenBank/DDBJ whole genome shotgun (WGS) entry which is preliminary data.</text>
</comment>
<dbReference type="PANTHER" id="PTHR47505:SF1">
    <property type="entry name" value="DNA UTILIZATION PROTEIN YHGH"/>
    <property type="match status" value="1"/>
</dbReference>
<evidence type="ECO:0000313" key="2">
    <source>
        <dbReference type="EMBL" id="GGO71766.1"/>
    </source>
</evidence>
<keyword evidence="3" id="KW-1185">Reference proteome</keyword>
<dbReference type="AlphaFoldDB" id="A0A917Z1Y7"/>
<dbReference type="InterPro" id="IPR051910">
    <property type="entry name" value="ComF/GntX_DNA_util-trans"/>
</dbReference>
<proteinExistence type="inferred from homology"/>
<accession>A0A917Z1Y7</accession>
<evidence type="ECO:0000256" key="1">
    <source>
        <dbReference type="ARBA" id="ARBA00008007"/>
    </source>
</evidence>
<dbReference type="SUPFAM" id="SSF53271">
    <property type="entry name" value="PRTase-like"/>
    <property type="match status" value="1"/>
</dbReference>
<dbReference type="Gene3D" id="3.40.50.2020">
    <property type="match status" value="1"/>
</dbReference>
<evidence type="ECO:0000313" key="3">
    <source>
        <dbReference type="Proteomes" id="UP000606935"/>
    </source>
</evidence>
<dbReference type="InterPro" id="IPR000836">
    <property type="entry name" value="PRTase_dom"/>
</dbReference>
<dbReference type="InterPro" id="IPR029057">
    <property type="entry name" value="PRTase-like"/>
</dbReference>
<dbReference type="Proteomes" id="UP000606935">
    <property type="component" value="Unassembled WGS sequence"/>
</dbReference>
<evidence type="ECO:0008006" key="4">
    <source>
        <dbReference type="Google" id="ProtNLM"/>
    </source>
</evidence>
<gene>
    <name evidence="2" type="ORF">GCM10010982_28350</name>
</gene>
<comment type="similarity">
    <text evidence="1">Belongs to the ComF/GntX family.</text>
</comment>
<dbReference type="PANTHER" id="PTHR47505">
    <property type="entry name" value="DNA UTILIZATION PROTEIN YHGH"/>
    <property type="match status" value="1"/>
</dbReference>
<reference evidence="2" key="1">
    <citation type="journal article" date="2014" name="Int. J. Syst. Evol. Microbiol.">
        <title>Complete genome sequence of Corynebacterium casei LMG S-19264T (=DSM 44701T), isolated from a smear-ripened cheese.</title>
        <authorList>
            <consortium name="US DOE Joint Genome Institute (JGI-PGF)"/>
            <person name="Walter F."/>
            <person name="Albersmeier A."/>
            <person name="Kalinowski J."/>
            <person name="Ruckert C."/>
        </authorList>
    </citation>
    <scope>NUCLEOTIDE SEQUENCE</scope>
    <source>
        <strain evidence="2">CGMCC 1.7086</strain>
    </source>
</reference>
<organism evidence="2 3">
    <name type="scientific">Bowmanella pacifica</name>
    <dbReference type="NCBI Taxonomy" id="502051"/>
    <lineage>
        <taxon>Bacteria</taxon>
        <taxon>Pseudomonadati</taxon>
        <taxon>Pseudomonadota</taxon>
        <taxon>Gammaproteobacteria</taxon>
        <taxon>Alteromonadales</taxon>
        <taxon>Alteromonadaceae</taxon>
        <taxon>Bowmanella</taxon>
    </lineage>
</organism>
<dbReference type="EMBL" id="BMLS01000004">
    <property type="protein sequence ID" value="GGO71766.1"/>
    <property type="molecule type" value="Genomic_DNA"/>
</dbReference>
<protein>
    <recommendedName>
        <fullName evidence="4">ComF family protein</fullName>
    </recommendedName>
</protein>
<sequence length="193" mass="21853">MALSQCNYNLLNWPKIKSGLHQVSYDRLLVSAEYSWPWDRLLTALKFNQRTLNAKALAEQFYRVALVNGAKVPEVILPMPLHFRRYTERKYNQAIEIAKHLSCLSGIALDTQLCRRIKATQAQSRLSGAKRRTNLQDAFSLCHQPCYDHVAIFDDIVTTGSTVNSLCKVLKKARPSLHIEVWAIAISLSPGSN</sequence>